<organism evidence="13 14">
    <name type="scientific">Marinilabilia rubra</name>
    <dbReference type="NCBI Taxonomy" id="2162893"/>
    <lineage>
        <taxon>Bacteria</taxon>
        <taxon>Pseudomonadati</taxon>
        <taxon>Bacteroidota</taxon>
        <taxon>Bacteroidia</taxon>
        <taxon>Marinilabiliales</taxon>
        <taxon>Marinilabiliaceae</taxon>
        <taxon>Marinilabilia</taxon>
    </lineage>
</organism>
<dbReference type="SUPFAM" id="SSF56935">
    <property type="entry name" value="Porins"/>
    <property type="match status" value="1"/>
</dbReference>
<dbReference type="InterPro" id="IPR023996">
    <property type="entry name" value="TonB-dep_OMP_SusC/RagA"/>
</dbReference>
<proteinExistence type="inferred from homology"/>
<evidence type="ECO:0000256" key="7">
    <source>
        <dbReference type="ARBA" id="ARBA00023237"/>
    </source>
</evidence>
<feature type="signal peptide" evidence="10">
    <location>
        <begin position="1"/>
        <end position="21"/>
    </location>
</feature>
<comment type="caution">
    <text evidence="13">The sequence shown here is derived from an EMBL/GenBank/DDBJ whole genome shotgun (WGS) entry which is preliminary data.</text>
</comment>
<dbReference type="InterPro" id="IPR037066">
    <property type="entry name" value="Plug_dom_sf"/>
</dbReference>
<keyword evidence="4 8" id="KW-0812">Transmembrane</keyword>
<dbReference type="AlphaFoldDB" id="A0A2U2B431"/>
<evidence type="ECO:0000256" key="3">
    <source>
        <dbReference type="ARBA" id="ARBA00022452"/>
    </source>
</evidence>
<protein>
    <recommendedName>
        <fullName evidence="15">TonB-dependent receptor</fullName>
    </recommendedName>
</protein>
<keyword evidence="7 8" id="KW-0998">Cell outer membrane</keyword>
<dbReference type="Pfam" id="PF13715">
    <property type="entry name" value="CarbopepD_reg_2"/>
    <property type="match status" value="1"/>
</dbReference>
<dbReference type="PROSITE" id="PS52016">
    <property type="entry name" value="TONB_DEPENDENT_REC_3"/>
    <property type="match status" value="1"/>
</dbReference>
<dbReference type="InterPro" id="IPR000531">
    <property type="entry name" value="Beta-barrel_TonB"/>
</dbReference>
<dbReference type="InterPro" id="IPR012910">
    <property type="entry name" value="Plug_dom"/>
</dbReference>
<evidence type="ECO:0000313" key="14">
    <source>
        <dbReference type="Proteomes" id="UP000244956"/>
    </source>
</evidence>
<evidence type="ECO:0000256" key="5">
    <source>
        <dbReference type="ARBA" id="ARBA00023077"/>
    </source>
</evidence>
<keyword evidence="2 8" id="KW-0813">Transport</keyword>
<dbReference type="NCBIfam" id="TIGR04056">
    <property type="entry name" value="OMP_RagA_SusC"/>
    <property type="match status" value="1"/>
</dbReference>
<evidence type="ECO:0000256" key="4">
    <source>
        <dbReference type="ARBA" id="ARBA00022692"/>
    </source>
</evidence>
<evidence type="ECO:0000256" key="6">
    <source>
        <dbReference type="ARBA" id="ARBA00023136"/>
    </source>
</evidence>
<evidence type="ECO:0008006" key="15">
    <source>
        <dbReference type="Google" id="ProtNLM"/>
    </source>
</evidence>
<gene>
    <name evidence="13" type="ORF">DDZ16_18690</name>
</gene>
<dbReference type="InterPro" id="IPR008969">
    <property type="entry name" value="CarboxyPept-like_regulatory"/>
</dbReference>
<evidence type="ECO:0000313" key="13">
    <source>
        <dbReference type="EMBL" id="PWD97818.1"/>
    </source>
</evidence>
<comment type="subcellular location">
    <subcellularLocation>
        <location evidence="1 8">Cell outer membrane</location>
        <topology evidence="1 8">Multi-pass membrane protein</topology>
    </subcellularLocation>
</comment>
<dbReference type="SUPFAM" id="SSF49464">
    <property type="entry name" value="Carboxypeptidase regulatory domain-like"/>
    <property type="match status" value="1"/>
</dbReference>
<keyword evidence="14" id="KW-1185">Reference proteome</keyword>
<evidence type="ECO:0000256" key="8">
    <source>
        <dbReference type="PROSITE-ProRule" id="PRU01360"/>
    </source>
</evidence>
<evidence type="ECO:0000259" key="11">
    <source>
        <dbReference type="Pfam" id="PF00593"/>
    </source>
</evidence>
<accession>A0A2U2B431</accession>
<evidence type="ECO:0000256" key="9">
    <source>
        <dbReference type="RuleBase" id="RU003357"/>
    </source>
</evidence>
<keyword evidence="10" id="KW-0732">Signal</keyword>
<dbReference type="NCBIfam" id="TIGR04057">
    <property type="entry name" value="SusC_RagA_signa"/>
    <property type="match status" value="1"/>
</dbReference>
<dbReference type="InterPro" id="IPR039426">
    <property type="entry name" value="TonB-dep_rcpt-like"/>
</dbReference>
<feature type="domain" description="TonB-dependent receptor plug" evidence="12">
    <location>
        <begin position="116"/>
        <end position="243"/>
    </location>
</feature>
<dbReference type="InterPro" id="IPR036942">
    <property type="entry name" value="Beta-barrel_TonB_sf"/>
</dbReference>
<evidence type="ECO:0000256" key="2">
    <source>
        <dbReference type="ARBA" id="ARBA00022448"/>
    </source>
</evidence>
<feature type="chain" id="PRO_5015657325" description="TonB-dependent receptor" evidence="10">
    <location>
        <begin position="22"/>
        <end position="1057"/>
    </location>
</feature>
<dbReference type="EMBL" id="QEWP01000024">
    <property type="protein sequence ID" value="PWD97818.1"/>
    <property type="molecule type" value="Genomic_DNA"/>
</dbReference>
<keyword evidence="6 8" id="KW-0472">Membrane</keyword>
<dbReference type="Gene3D" id="2.170.130.10">
    <property type="entry name" value="TonB-dependent receptor, plug domain"/>
    <property type="match status" value="1"/>
</dbReference>
<dbReference type="Proteomes" id="UP000244956">
    <property type="component" value="Unassembled WGS sequence"/>
</dbReference>
<reference evidence="13 14" key="1">
    <citation type="submission" date="2018-05" db="EMBL/GenBank/DDBJ databases">
        <title>Marinilabilia rubrum sp. nov., isolated from saltern sediment.</title>
        <authorList>
            <person name="Zhang R."/>
        </authorList>
    </citation>
    <scope>NUCLEOTIDE SEQUENCE [LARGE SCALE GENOMIC DNA]</scope>
    <source>
        <strain evidence="13 14">WTE16</strain>
    </source>
</reference>
<name>A0A2U2B431_9BACT</name>
<evidence type="ECO:0000256" key="1">
    <source>
        <dbReference type="ARBA" id="ARBA00004571"/>
    </source>
</evidence>
<comment type="similarity">
    <text evidence="8 9">Belongs to the TonB-dependent receptor family.</text>
</comment>
<keyword evidence="3 8" id="KW-1134">Transmembrane beta strand</keyword>
<dbReference type="Gene3D" id="2.40.170.20">
    <property type="entry name" value="TonB-dependent receptor, beta-barrel domain"/>
    <property type="match status" value="1"/>
</dbReference>
<dbReference type="GO" id="GO:0009279">
    <property type="term" value="C:cell outer membrane"/>
    <property type="evidence" value="ECO:0007669"/>
    <property type="project" value="UniProtKB-SubCell"/>
</dbReference>
<dbReference type="Gene3D" id="2.60.40.1120">
    <property type="entry name" value="Carboxypeptidase-like, regulatory domain"/>
    <property type="match status" value="1"/>
</dbReference>
<keyword evidence="5 9" id="KW-0798">TonB box</keyword>
<dbReference type="InterPro" id="IPR023997">
    <property type="entry name" value="TonB-dep_OMP_SusC/RagA_CS"/>
</dbReference>
<feature type="domain" description="TonB-dependent receptor-like beta-barrel" evidence="11">
    <location>
        <begin position="424"/>
        <end position="1013"/>
    </location>
</feature>
<evidence type="ECO:0000256" key="10">
    <source>
        <dbReference type="SAM" id="SignalP"/>
    </source>
</evidence>
<sequence>MSMKKLLMWMLMVLISSYTFSQSGKEVTGKVTDESGSPVPGVSVVEQGTTNGTITNNQGNYNLVLSKDETTLQFSFIGFENVNMSVGDRNKIDVVLEESVEALDEVVVVGYGEVRKRDLTGAVVSVRESEEVASQYSSVDKLLQGRAAGLQVVNNPGDPGGAVSVRIRGTNSLRGNNEPLYVVDGVIISTAGTGVSDPSTDANELQSAQNGLTGLNPRDIESVEVLKDASATAIYGSRGANGVVLITTKSGGDLEKGKASIKAYGSLEWSQINKKLDLLDPVMYADYQNEANGLQGFDPKYHIENGLIYPITNEGDESIIGDTPIEQVKWQDEIYEMSLSHEEGLSVNGRTDNSKYYFSAGFSDTQGIVETTKIQRGDLRFNFDSDLTDRLKFDSRVSMMYQNGSFAQGGSRSGGKRSFVKQVLSYRPLNGDNLDDDELDLEVSNPYSWLTDYDDQTEELRVNARVSFVYELLKGLKYKVNGGLDYRKKDRTKFYDREIFKGRKEDGLANYSYLDRYSYVVDNLLMYRNKFNRHHSVNAVAGVTYDGVIKDNKVYEVASFPLKTLRADYPQAGQLIYRPFSILAEEEAIFSFLGRVNYSFRDKYVLTASFRGDQSTKFREGNQWGYFPSMAVAWRMMQEPFIDNLNIFHNLKLRLGWGQTGNQAISPYQTRGTYTTTYYVDASNSSVIANAPARIPNPDLTWETSEQYNAGLDMAFFKGRLSANIDAYFKSTKDLLQEIELGPSNGFTSMYINRGTIENKGVELSLSGYVLEKKDVSLDLGGHVSFNNSTIKDLGLSPSTVWIDGKEQEKVFYFGNKVSTGTYFKQPANVFMEDEPLGVFWGWETDGIYQDETTALEGPTFNGNPNQAGDVIMVDQNGDGNVDESDKTIIGDPNPDFTYGFDLNFRYKNLTLSALFDGVYGNEIVNGYSMELDYAEGQSTNIRKDAYVNAWRPDATSATYPRIGYDENEYLTDRIVEDGSYLRLNNVTVGYDLPSDWLKAFSNVHIYASGNNLFTLTDYSGYNPQITSFLYDGTIMGVDWVGSPSVRTFLLGMNITF</sequence>
<dbReference type="Pfam" id="PF07715">
    <property type="entry name" value="Plug"/>
    <property type="match status" value="1"/>
</dbReference>
<evidence type="ECO:0000259" key="12">
    <source>
        <dbReference type="Pfam" id="PF07715"/>
    </source>
</evidence>
<dbReference type="Pfam" id="PF00593">
    <property type="entry name" value="TonB_dep_Rec_b-barrel"/>
    <property type="match status" value="1"/>
</dbReference>